<dbReference type="KEGG" id="rcu:8263379"/>
<sequence>MTSSTCAAPFLYQNGVVSHSTNTPLITTFLDSNPGAYTTTRTHNNASSLLFWPQHLQRLSNSTTILVNSNPQFFFKNIIPTKQNPLSSLPQGVLDSKIKALVNDSMKKVLPLALKERNDGEELAITALVSGDSEKLKKVESLNRESDVIDVIDVCLHIGKHVPLMFGVKGNHANLAVVGRGRDFAEAKYSDWVRLRKPLEKLRPPLVTELLLSDDGDHILEGCVTNFFVVCCKDSNEVKGDYFHNNNSKCPFKVQTAPIHAGILPGIMRQLVIDVCLSKGIPVEEVAPSWSMQESWQEAFITNSLRIMQHVEKIQVPSPWESMEQKTLEQVSWQEKHFQDGPGMITTIIQKEIMEKACVEGWPF</sequence>
<protein>
    <submittedName>
        <fullName evidence="1">Uncharacterized protein</fullName>
    </submittedName>
</protein>
<gene>
    <name evidence="1" type="ORF">RCOM_1069430</name>
</gene>
<dbReference type="Gene3D" id="3.20.10.10">
    <property type="entry name" value="D-amino Acid Aminotransferase, subunit A, domain 2"/>
    <property type="match status" value="1"/>
</dbReference>
<name>B9SD44_RICCO</name>
<dbReference type="FunCoup" id="B9SD44">
    <property type="interactions" value="593"/>
</dbReference>
<dbReference type="Pfam" id="PF01063">
    <property type="entry name" value="Aminotran_4"/>
    <property type="match status" value="1"/>
</dbReference>
<organism evidence="1 2">
    <name type="scientific">Ricinus communis</name>
    <name type="common">Castor bean</name>
    <dbReference type="NCBI Taxonomy" id="3988"/>
    <lineage>
        <taxon>Eukaryota</taxon>
        <taxon>Viridiplantae</taxon>
        <taxon>Streptophyta</taxon>
        <taxon>Embryophyta</taxon>
        <taxon>Tracheophyta</taxon>
        <taxon>Spermatophyta</taxon>
        <taxon>Magnoliopsida</taxon>
        <taxon>eudicotyledons</taxon>
        <taxon>Gunneridae</taxon>
        <taxon>Pentapetalae</taxon>
        <taxon>rosids</taxon>
        <taxon>fabids</taxon>
        <taxon>Malpighiales</taxon>
        <taxon>Euphorbiaceae</taxon>
        <taxon>Acalyphoideae</taxon>
        <taxon>Acalypheae</taxon>
        <taxon>Ricinus</taxon>
    </lineage>
</organism>
<dbReference type="eggNOG" id="ENOG502QREQ">
    <property type="taxonomic scope" value="Eukaryota"/>
</dbReference>
<dbReference type="InterPro" id="IPR036038">
    <property type="entry name" value="Aminotransferase-like"/>
</dbReference>
<evidence type="ECO:0000313" key="2">
    <source>
        <dbReference type="Proteomes" id="UP000008311"/>
    </source>
</evidence>
<dbReference type="GO" id="GO:0003824">
    <property type="term" value="F:catalytic activity"/>
    <property type="evidence" value="ECO:0007669"/>
    <property type="project" value="InterPro"/>
</dbReference>
<dbReference type="InParanoid" id="B9SD44"/>
<dbReference type="SUPFAM" id="SSF56752">
    <property type="entry name" value="D-aminoacid aminotransferase-like PLP-dependent enzymes"/>
    <property type="match status" value="1"/>
</dbReference>
<keyword evidence="2" id="KW-1185">Reference proteome</keyword>
<proteinExistence type="predicted"/>
<dbReference type="OrthoDB" id="59470at2759"/>
<dbReference type="EMBL" id="EQ973925">
    <property type="protein sequence ID" value="EEF38482.1"/>
    <property type="molecule type" value="Genomic_DNA"/>
</dbReference>
<dbReference type="Proteomes" id="UP000008311">
    <property type="component" value="Unassembled WGS sequence"/>
</dbReference>
<dbReference type="OMA" id="VLCHIGL"/>
<dbReference type="AlphaFoldDB" id="B9SD44"/>
<dbReference type="InterPro" id="IPR001544">
    <property type="entry name" value="Aminotrans_IV"/>
</dbReference>
<accession>B9SD44</accession>
<dbReference type="PANTHER" id="PTHR47703:SF2">
    <property type="entry name" value="D-AMINOACID AMINOTRANSFERASE-LIKE PLP-DEPENDENT ENZYMES SUPERFAMILY PROTEIN"/>
    <property type="match status" value="1"/>
</dbReference>
<reference evidence="2" key="1">
    <citation type="journal article" date="2010" name="Nat. Biotechnol.">
        <title>Draft genome sequence of the oilseed species Ricinus communis.</title>
        <authorList>
            <person name="Chan A.P."/>
            <person name="Crabtree J."/>
            <person name="Zhao Q."/>
            <person name="Lorenzi H."/>
            <person name="Orvis J."/>
            <person name="Puiu D."/>
            <person name="Melake-Berhan A."/>
            <person name="Jones K.M."/>
            <person name="Redman J."/>
            <person name="Chen G."/>
            <person name="Cahoon E.B."/>
            <person name="Gedil M."/>
            <person name="Stanke M."/>
            <person name="Haas B.J."/>
            <person name="Wortman J.R."/>
            <person name="Fraser-Liggett C.M."/>
            <person name="Ravel J."/>
            <person name="Rabinowicz P.D."/>
        </authorList>
    </citation>
    <scope>NUCLEOTIDE SEQUENCE [LARGE SCALE GENOMIC DNA]</scope>
    <source>
        <strain evidence="2">cv. Hale</strain>
    </source>
</reference>
<dbReference type="InterPro" id="IPR043132">
    <property type="entry name" value="BCAT-like_C"/>
</dbReference>
<evidence type="ECO:0000313" key="1">
    <source>
        <dbReference type="EMBL" id="EEF38482.1"/>
    </source>
</evidence>
<dbReference type="PANTHER" id="PTHR47703">
    <property type="entry name" value="D-AMINOACID AMINOTRANSFERASE-LIKE PLP-DEPENDENT ENZYMES SUPERFAMILY PROTEIN"/>
    <property type="match status" value="1"/>
</dbReference>